<keyword evidence="2" id="KW-1185">Reference proteome</keyword>
<protein>
    <submittedName>
        <fullName evidence="1">Uncharacterized protein</fullName>
    </submittedName>
</protein>
<proteinExistence type="predicted"/>
<dbReference type="EMBL" id="CAJJDN010000142">
    <property type="protein sequence ID" value="CAD8123004.1"/>
    <property type="molecule type" value="Genomic_DNA"/>
</dbReference>
<name>A0A8S1R6V6_9CILI</name>
<accession>A0A8S1R6V6</accession>
<comment type="caution">
    <text evidence="1">The sequence shown here is derived from an EMBL/GenBank/DDBJ whole genome shotgun (WGS) entry which is preliminary data.</text>
</comment>
<evidence type="ECO:0000313" key="1">
    <source>
        <dbReference type="EMBL" id="CAD8123004.1"/>
    </source>
</evidence>
<reference evidence="1" key="1">
    <citation type="submission" date="2021-01" db="EMBL/GenBank/DDBJ databases">
        <authorList>
            <consortium name="Genoscope - CEA"/>
            <person name="William W."/>
        </authorList>
    </citation>
    <scope>NUCLEOTIDE SEQUENCE</scope>
</reference>
<dbReference type="OrthoDB" id="311483at2759"/>
<sequence>MINQSKLIKINFDIETEGLILCKCQSCRKNPIKTITDYIHFHEPFYEALNKFNKLDHFTQLQKFSYIFKQTEEQSFVEQSNSSDLYFEQILITSENLYLINKYTKATQYAKNTPIQIQEFNTYQHIVQLFEEFILQDKVYFLDFYETNQFMIIFGKLLFEENTLDDFDELNKHIQIRFQQKTQRINFCQQRNFFPFEDNPLLFYLIEKDPIQKQIVLYYDEDPKEIQIELNLFLNIFQQIFQCEDFQIFRAILNSKSNQKLDSFKPNCKYFKYMLTVFIMIYEQQTLQEYIMINDETSARAFWTLHQANEFSIQLQINKQYVKTTFVEMLEQAQNKSTTVTIAIIEEPYSYQGILNLSQQISDIQYYFRSNKIIKHSFISIVLTIQQQQRLNFYVHLQKSSQLHFLKIYTLSNYEELNQQILKVILNDDGIFIQQVYIDVSRHNMFQEYSEITLGAFYHLVIKKNLKSEEAMTNLIYSLIPYSLIFTQLE</sequence>
<dbReference type="Proteomes" id="UP000692954">
    <property type="component" value="Unassembled WGS sequence"/>
</dbReference>
<organism evidence="1 2">
    <name type="scientific">Paramecium sonneborni</name>
    <dbReference type="NCBI Taxonomy" id="65129"/>
    <lineage>
        <taxon>Eukaryota</taxon>
        <taxon>Sar</taxon>
        <taxon>Alveolata</taxon>
        <taxon>Ciliophora</taxon>
        <taxon>Intramacronucleata</taxon>
        <taxon>Oligohymenophorea</taxon>
        <taxon>Peniculida</taxon>
        <taxon>Parameciidae</taxon>
        <taxon>Paramecium</taxon>
    </lineage>
</organism>
<gene>
    <name evidence="1" type="ORF">PSON_ATCC_30995.1.T1420013</name>
</gene>
<evidence type="ECO:0000313" key="2">
    <source>
        <dbReference type="Proteomes" id="UP000692954"/>
    </source>
</evidence>
<dbReference type="AlphaFoldDB" id="A0A8S1R6V6"/>